<dbReference type="Pfam" id="PF00069">
    <property type="entry name" value="Pkinase"/>
    <property type="match status" value="1"/>
</dbReference>
<feature type="domain" description="Protein kinase" evidence="6">
    <location>
        <begin position="46"/>
        <end position="311"/>
    </location>
</feature>
<evidence type="ECO:0000256" key="2">
    <source>
        <dbReference type="ARBA" id="ARBA00022448"/>
    </source>
</evidence>
<keyword evidence="8" id="KW-1185">Reference proteome</keyword>
<feature type="region of interest" description="Disordered" evidence="5">
    <location>
        <begin position="552"/>
        <end position="593"/>
    </location>
</feature>
<dbReference type="Gene3D" id="1.10.510.10">
    <property type="entry name" value="Transferase(Phosphotransferase) domain 1"/>
    <property type="match status" value="1"/>
</dbReference>
<dbReference type="InterPro" id="IPR008271">
    <property type="entry name" value="Ser/Thr_kinase_AS"/>
</dbReference>
<sequence length="942" mass="105508">MQRAETSELVKDLELETQIANGYTKHFFYQRGTGGTDRRRKLAEKWTRLRQLGSGAFGSVWLEKCERMVRKDAPDVRAVKQIKVGRDSGINITREIEALAKFSHNRYEPCFVRCFGWFQTDDSIFITMEHIRHGDLRRHLRVLLPEIEANAITRQLVEGLGHMHRSRFVHRDLKPENILVVNKGPNWLVQISDFGISRRLEEGRTMQGTMGQGTHGYIAPELMGFVLEKRFPLAVDMWSLGAVIFRMLTGKHFLADPCEMRAFVEGHKVLPAQELADLGLSSTGLDFLQKLLIASPETRLTAEDAGLHEWMAAFAATDSAEGSTTSMPISTTGSFAGDPEHAGQRETGVDDATQRETEQSKPSAQWSYETPDPPKRPILDELWPGEEDSENELKSSTWKLTMNQNQEAPPVPEAPTQIVPVAKEPAQTSSTKTKESAACRGHKQAAFFQQRNQAPTAKSQRPEAFVEVAQPETAVTPSTARFGAHRDTFTASISEAPSSAEESDLGKQPKQLLLKTTGAYDDDDDDDDDRGLLIARKVARAIRLFSGDDSEQLGVKGAAADEETESDEAWSSASERSVPLVSKRKHPSRLDRLPGIHKSGATFISDGWQIWTTPYFKPPHVDNGPERRQQAEAKSAKASKPRARPWVRPSFRSSPSHHHHDTASPSPRRRDEYPFGDGDEVYDDPSQEDDETDADDGPEDTADPERAPPDAPHGWQPPSTGLRETMIGTIERCSKCRGATKSSFAETQQEFPFQPLSLVCHKGCNKGLCDGCWEKAVEQFVLSKTADLPRCSNRLALEYDETRKCRDLDQIGGLYTALKNKIETDQRHCCTRPQCCDGPPGSLPETKRHRTKSGGVWRSCDRCATRYCDFCLQKLGPRGSTKKDGHDALGKFCKTRKDVNDYVATLQRHPPRLRGKYDKWFNEACRYIRAVEEEYGGSLEET</sequence>
<protein>
    <recommendedName>
        <fullName evidence="4">Autophagy-related protein 1</fullName>
    </recommendedName>
</protein>
<organism evidence="7 8">
    <name type="scientific">Cladorrhinum samala</name>
    <dbReference type="NCBI Taxonomy" id="585594"/>
    <lineage>
        <taxon>Eukaryota</taxon>
        <taxon>Fungi</taxon>
        <taxon>Dikarya</taxon>
        <taxon>Ascomycota</taxon>
        <taxon>Pezizomycotina</taxon>
        <taxon>Sordariomycetes</taxon>
        <taxon>Sordariomycetidae</taxon>
        <taxon>Sordariales</taxon>
        <taxon>Podosporaceae</taxon>
        <taxon>Cladorrhinum</taxon>
    </lineage>
</organism>
<feature type="compositionally biased region" description="Polar residues" evidence="5">
    <location>
        <begin position="320"/>
        <end position="334"/>
    </location>
</feature>
<keyword evidence="3" id="KW-0072">Autophagy</keyword>
<dbReference type="PROSITE" id="PS50011">
    <property type="entry name" value="PROTEIN_KINASE_DOM"/>
    <property type="match status" value="1"/>
</dbReference>
<dbReference type="PROSITE" id="PS00108">
    <property type="entry name" value="PROTEIN_KINASE_ST"/>
    <property type="match status" value="1"/>
</dbReference>
<dbReference type="InterPro" id="IPR045269">
    <property type="entry name" value="Atg1-like"/>
</dbReference>
<reference evidence="7" key="2">
    <citation type="submission" date="2023-06" db="EMBL/GenBank/DDBJ databases">
        <authorList>
            <consortium name="Lawrence Berkeley National Laboratory"/>
            <person name="Mondo S.J."/>
            <person name="Hensen N."/>
            <person name="Bonometti L."/>
            <person name="Westerberg I."/>
            <person name="Brannstrom I.O."/>
            <person name="Guillou S."/>
            <person name="Cros-Aarteil S."/>
            <person name="Calhoun S."/>
            <person name="Haridas S."/>
            <person name="Kuo A."/>
            <person name="Pangilinan J."/>
            <person name="Riley R."/>
            <person name="Labutti K."/>
            <person name="Andreopoulos B."/>
            <person name="Lipzen A."/>
            <person name="Chen C."/>
            <person name="Yanf M."/>
            <person name="Daum C."/>
            <person name="Ng V."/>
            <person name="Clum A."/>
            <person name="Steindorff A."/>
            <person name="Ohm R."/>
            <person name="Martin F."/>
            <person name="Silar P."/>
            <person name="Natvig D."/>
            <person name="Lalanne C."/>
            <person name="Gautier V."/>
            <person name="Ament-Velasquez S.L."/>
            <person name="Kruys A."/>
            <person name="Hutchinson M.I."/>
            <person name="Powell A.J."/>
            <person name="Barry K."/>
            <person name="Miller A.N."/>
            <person name="Grigoriev I.V."/>
            <person name="Debuchy R."/>
            <person name="Gladieux P."/>
            <person name="Thoren M.H."/>
            <person name="Johannesson H."/>
        </authorList>
    </citation>
    <scope>NUCLEOTIDE SEQUENCE</scope>
    <source>
        <strain evidence="7">PSN324</strain>
    </source>
</reference>
<evidence type="ECO:0000313" key="8">
    <source>
        <dbReference type="Proteomes" id="UP001321749"/>
    </source>
</evidence>
<comment type="caution">
    <text evidence="7">The sequence shown here is derived from an EMBL/GenBank/DDBJ whole genome shotgun (WGS) entry which is preliminary data.</text>
</comment>
<dbReference type="SMART" id="SM00220">
    <property type="entry name" value="S_TKc"/>
    <property type="match status" value="1"/>
</dbReference>
<name>A0AAV9HT67_9PEZI</name>
<feature type="compositionally biased region" description="Acidic residues" evidence="5">
    <location>
        <begin position="677"/>
        <end position="702"/>
    </location>
</feature>
<evidence type="ECO:0000259" key="6">
    <source>
        <dbReference type="PROSITE" id="PS50011"/>
    </source>
</evidence>
<dbReference type="GO" id="GO:0034045">
    <property type="term" value="C:phagophore assembly site membrane"/>
    <property type="evidence" value="ECO:0007669"/>
    <property type="project" value="UniProtKB-SubCell"/>
</dbReference>
<dbReference type="AlphaFoldDB" id="A0AAV9HT67"/>
<comment type="subcellular location">
    <subcellularLocation>
        <location evidence="1">Preautophagosomal structure membrane</location>
        <topology evidence="1">Peripheral membrane protein</topology>
    </subcellularLocation>
</comment>
<feature type="compositionally biased region" description="Low complexity" evidence="5">
    <location>
        <begin position="491"/>
        <end position="500"/>
    </location>
</feature>
<dbReference type="InterPro" id="IPR011009">
    <property type="entry name" value="Kinase-like_dom_sf"/>
</dbReference>
<feature type="compositionally biased region" description="Basic and acidic residues" evidence="5">
    <location>
        <begin position="338"/>
        <end position="359"/>
    </location>
</feature>
<dbReference type="GO" id="GO:0010506">
    <property type="term" value="P:regulation of autophagy"/>
    <property type="evidence" value="ECO:0007669"/>
    <property type="project" value="InterPro"/>
</dbReference>
<dbReference type="PANTHER" id="PTHR24348">
    <property type="entry name" value="SERINE/THREONINE-PROTEIN KINASE UNC-51-RELATED"/>
    <property type="match status" value="1"/>
</dbReference>
<proteinExistence type="predicted"/>
<dbReference type="InterPro" id="IPR000719">
    <property type="entry name" value="Prot_kinase_dom"/>
</dbReference>
<feature type="region of interest" description="Disordered" evidence="5">
    <location>
        <begin position="319"/>
        <end position="394"/>
    </location>
</feature>
<feature type="region of interest" description="Disordered" evidence="5">
    <location>
        <begin position="619"/>
        <end position="722"/>
    </location>
</feature>
<evidence type="ECO:0000256" key="5">
    <source>
        <dbReference type="SAM" id="MobiDB-lite"/>
    </source>
</evidence>
<evidence type="ECO:0000256" key="3">
    <source>
        <dbReference type="ARBA" id="ARBA00023006"/>
    </source>
</evidence>
<evidence type="ECO:0000256" key="4">
    <source>
        <dbReference type="ARBA" id="ARBA00030237"/>
    </source>
</evidence>
<gene>
    <name evidence="7" type="ORF">QBC42DRAFT_345732</name>
</gene>
<dbReference type="GO" id="GO:0004674">
    <property type="term" value="F:protein serine/threonine kinase activity"/>
    <property type="evidence" value="ECO:0007669"/>
    <property type="project" value="InterPro"/>
</dbReference>
<dbReference type="EMBL" id="MU864962">
    <property type="protein sequence ID" value="KAK4463244.1"/>
    <property type="molecule type" value="Genomic_DNA"/>
</dbReference>
<keyword evidence="7" id="KW-0418">Kinase</keyword>
<feature type="region of interest" description="Disordered" evidence="5">
    <location>
        <begin position="489"/>
        <end position="512"/>
    </location>
</feature>
<feature type="compositionally biased region" description="Basic and acidic residues" evidence="5">
    <location>
        <begin position="619"/>
        <end position="635"/>
    </location>
</feature>
<keyword evidence="7" id="KW-0808">Transferase</keyword>
<keyword evidence="2" id="KW-0813">Transport</keyword>
<accession>A0AAV9HT67</accession>
<evidence type="ECO:0000313" key="7">
    <source>
        <dbReference type="EMBL" id="KAK4463244.1"/>
    </source>
</evidence>
<dbReference type="GO" id="GO:0006914">
    <property type="term" value="P:autophagy"/>
    <property type="evidence" value="ECO:0007669"/>
    <property type="project" value="UniProtKB-KW"/>
</dbReference>
<evidence type="ECO:0000256" key="1">
    <source>
        <dbReference type="ARBA" id="ARBA00004623"/>
    </source>
</evidence>
<dbReference type="SUPFAM" id="SSF56112">
    <property type="entry name" value="Protein kinase-like (PK-like)"/>
    <property type="match status" value="1"/>
</dbReference>
<reference evidence="7" key="1">
    <citation type="journal article" date="2023" name="Mol. Phylogenet. Evol.">
        <title>Genome-scale phylogeny and comparative genomics of the fungal order Sordariales.</title>
        <authorList>
            <person name="Hensen N."/>
            <person name="Bonometti L."/>
            <person name="Westerberg I."/>
            <person name="Brannstrom I.O."/>
            <person name="Guillou S."/>
            <person name="Cros-Aarteil S."/>
            <person name="Calhoun S."/>
            <person name="Haridas S."/>
            <person name="Kuo A."/>
            <person name="Mondo S."/>
            <person name="Pangilinan J."/>
            <person name="Riley R."/>
            <person name="LaButti K."/>
            <person name="Andreopoulos B."/>
            <person name="Lipzen A."/>
            <person name="Chen C."/>
            <person name="Yan M."/>
            <person name="Daum C."/>
            <person name="Ng V."/>
            <person name="Clum A."/>
            <person name="Steindorff A."/>
            <person name="Ohm R.A."/>
            <person name="Martin F."/>
            <person name="Silar P."/>
            <person name="Natvig D.O."/>
            <person name="Lalanne C."/>
            <person name="Gautier V."/>
            <person name="Ament-Velasquez S.L."/>
            <person name="Kruys A."/>
            <person name="Hutchinson M.I."/>
            <person name="Powell A.J."/>
            <person name="Barry K."/>
            <person name="Miller A.N."/>
            <person name="Grigoriev I.V."/>
            <person name="Debuchy R."/>
            <person name="Gladieux P."/>
            <person name="Hiltunen Thoren M."/>
            <person name="Johannesson H."/>
        </authorList>
    </citation>
    <scope>NUCLEOTIDE SEQUENCE</scope>
    <source>
        <strain evidence="7">PSN324</strain>
    </source>
</reference>
<dbReference type="Proteomes" id="UP001321749">
    <property type="component" value="Unassembled WGS sequence"/>
</dbReference>
<dbReference type="GO" id="GO:0005524">
    <property type="term" value="F:ATP binding"/>
    <property type="evidence" value="ECO:0007669"/>
    <property type="project" value="InterPro"/>
</dbReference>
<dbReference type="PANTHER" id="PTHR24348:SF68">
    <property type="entry name" value="SERINE_THREONINE-PROTEIN KINASE ATG1C"/>
    <property type="match status" value="1"/>
</dbReference>